<accession>A0AAE9Y5P4</accession>
<organism evidence="1 2">
    <name type="scientific">Iamia majanohamensis</name>
    <dbReference type="NCBI Taxonomy" id="467976"/>
    <lineage>
        <taxon>Bacteria</taxon>
        <taxon>Bacillati</taxon>
        <taxon>Actinomycetota</taxon>
        <taxon>Acidimicrobiia</taxon>
        <taxon>Acidimicrobiales</taxon>
        <taxon>Iamiaceae</taxon>
        <taxon>Iamia</taxon>
    </lineage>
</organism>
<dbReference type="EMBL" id="CP116942">
    <property type="protein sequence ID" value="WCO67054.1"/>
    <property type="molecule type" value="Genomic_DNA"/>
</dbReference>
<dbReference type="SUPFAM" id="SSF47598">
    <property type="entry name" value="Ribbon-helix-helix"/>
    <property type="match status" value="1"/>
</dbReference>
<keyword evidence="2" id="KW-1185">Reference proteome</keyword>
<gene>
    <name evidence="1" type="ORF">PO878_21420</name>
</gene>
<protein>
    <submittedName>
        <fullName evidence="1">Toxin-antitoxin system HicB family antitoxin</fullName>
    </submittedName>
</protein>
<dbReference type="InterPro" id="IPR013321">
    <property type="entry name" value="Arc_rbn_hlx_hlx"/>
</dbReference>
<dbReference type="AlphaFoldDB" id="A0AAE9Y5P4"/>
<evidence type="ECO:0000313" key="1">
    <source>
        <dbReference type="EMBL" id="WCO67054.1"/>
    </source>
</evidence>
<evidence type="ECO:0000313" key="2">
    <source>
        <dbReference type="Proteomes" id="UP001216390"/>
    </source>
</evidence>
<proteinExistence type="predicted"/>
<dbReference type="RefSeq" id="WP_272736576.1">
    <property type="nucleotide sequence ID" value="NZ_CP116942.1"/>
</dbReference>
<sequence length="95" mass="10519">MAIARDSRVDARGNPSAPSTIDAFVLGTVCRMARPKVHHEQRITTAFRVPKDLHARLHEAAADRDLSANYLAVKALEEFLDNLVPADELRLTRAS</sequence>
<dbReference type="Pfam" id="PF05534">
    <property type="entry name" value="HicB"/>
    <property type="match status" value="1"/>
</dbReference>
<dbReference type="KEGG" id="ima:PO878_21420"/>
<dbReference type="InterPro" id="IPR010985">
    <property type="entry name" value="Ribbon_hlx_hlx"/>
</dbReference>
<dbReference type="InterPro" id="IPR008651">
    <property type="entry name" value="Uncharacterised_HicB"/>
</dbReference>
<reference evidence="1" key="1">
    <citation type="submission" date="2023-01" db="EMBL/GenBank/DDBJ databases">
        <title>The diversity of Class Acidimicrobiia in South China Sea sediment environments and the proposal of Iamia marina sp. nov., a novel species of the genus Iamia.</title>
        <authorList>
            <person name="He Y."/>
            <person name="Tian X."/>
        </authorList>
    </citation>
    <scope>NUCLEOTIDE SEQUENCE</scope>
    <source>
        <strain evidence="1">DSM 19957</strain>
    </source>
</reference>
<dbReference type="Proteomes" id="UP001216390">
    <property type="component" value="Chromosome"/>
</dbReference>
<name>A0AAE9Y5P4_9ACTN</name>
<dbReference type="Gene3D" id="1.10.1220.10">
    <property type="entry name" value="Met repressor-like"/>
    <property type="match status" value="1"/>
</dbReference>
<dbReference type="GO" id="GO:0006355">
    <property type="term" value="P:regulation of DNA-templated transcription"/>
    <property type="evidence" value="ECO:0007669"/>
    <property type="project" value="InterPro"/>
</dbReference>